<evidence type="ECO:0000313" key="2">
    <source>
        <dbReference type="Proteomes" id="UP001148662"/>
    </source>
</evidence>
<gene>
    <name evidence="1" type="ORF">NM688_g6118</name>
</gene>
<sequence length="1020" mass="113373">MTKKHAEHQDESSSSEEEEKFHVEVIKKARVNGDANWEYLWAGYDSDADSWEPSENVQECKRLLQSFWEDIGTDDMDYLPGYEVSASPAWIAKERKFFRRNFGKQLHKDETRKDSTAKHIPGKATKVKPKTKKPGWIYVTESEAESEEETSPKPEKKVEKKRKKHAKTSIVDSTDSGSEPEEPLRKVARLSKVAGKQVAISKADKGKGVALRTPHRTLPAAIAQPADDVESLFSAPSSPDIGLASRRMDQSMQAGPSGKPATKKDSEPKPADKAGPSASTAPPVKHVGSHKDRVPKVKPIDIPMQTGHAISTKARIASGGIAGKPKLTLDTPSAIQNQQKEVLRGLSFKKKHTADSAKTATPTSATATDPRRPLFIPEKDVLQEGGLKQMTAVVGWGGGDGHDPGGWGQPPAPPLEQRPPVAQRRGTDAGADKSAHQRRPLPRRSTLGSIQTSPPQSAINDSHAADQFLSSIMPAQLAAPMREPLGVELPAEIVPPKTLVAKKPPIERIQKQWKWNAELYIDKGGGVADRICNISLTDATNPRPEGLRLSILYKTETSILRFEKFHSVSDVSILFRACAPIQQFCKLTYQDAGDAEALEILARYMTRKRLFTYAHVSLDQDPLGILFVYPSAMTDLSKFLQVPPEIQEGTRFIAALLMWSVTADDYKKNAWFPTRRQLYAQGGRLDSELKKRLAGSHKLSNALFALGLRIHRFTCPAYDFLGRTPRDYCLWYSPVDGTSNAPGFETKTLQAVLSACKARNVGYKADVRVIFVHVGALKTFHSLVALGMRRCKQPDLRIYSYGTHETIPPDRWGLREIYPIGGIVTFTPLAIAQNPVGVFRLINRSEEHPLWASFIHPCTVAAVAKITSPDHDPVQLLEDGGLFCEQLLRLIEDGKISLLPSLPLVKREVRTGSQFLDPRMEWVAWVAGTSPWNAKTILVQCMKQLDERFSKTPIRDLSYAVEKETMSDFRQLQCQPAIMDNYRRFVLITESRNDAPDTCKDGVELTTTFTFSFKDDFFLD</sequence>
<evidence type="ECO:0000313" key="1">
    <source>
        <dbReference type="EMBL" id="KAJ3541216.1"/>
    </source>
</evidence>
<name>A0ACC1SJU2_9APHY</name>
<dbReference type="Proteomes" id="UP001148662">
    <property type="component" value="Unassembled WGS sequence"/>
</dbReference>
<organism evidence="1 2">
    <name type="scientific">Phlebia brevispora</name>
    <dbReference type="NCBI Taxonomy" id="194682"/>
    <lineage>
        <taxon>Eukaryota</taxon>
        <taxon>Fungi</taxon>
        <taxon>Dikarya</taxon>
        <taxon>Basidiomycota</taxon>
        <taxon>Agaricomycotina</taxon>
        <taxon>Agaricomycetes</taxon>
        <taxon>Polyporales</taxon>
        <taxon>Meruliaceae</taxon>
        <taxon>Phlebia</taxon>
    </lineage>
</organism>
<accession>A0ACC1SJU2</accession>
<reference evidence="1" key="1">
    <citation type="submission" date="2022-07" db="EMBL/GenBank/DDBJ databases">
        <title>Genome Sequence of Phlebia brevispora.</title>
        <authorList>
            <person name="Buettner E."/>
        </authorList>
    </citation>
    <scope>NUCLEOTIDE SEQUENCE</scope>
    <source>
        <strain evidence="1">MPL23</strain>
    </source>
</reference>
<dbReference type="EMBL" id="JANHOG010001215">
    <property type="protein sequence ID" value="KAJ3541216.1"/>
    <property type="molecule type" value="Genomic_DNA"/>
</dbReference>
<keyword evidence="2" id="KW-1185">Reference proteome</keyword>
<comment type="caution">
    <text evidence="1">The sequence shown here is derived from an EMBL/GenBank/DDBJ whole genome shotgun (WGS) entry which is preliminary data.</text>
</comment>
<proteinExistence type="predicted"/>
<protein>
    <submittedName>
        <fullName evidence="1">Uncharacterized protein</fullName>
    </submittedName>
</protein>